<sequence length="160" mass="17984">MTDETAGIPVILFVQSGAESPVDKFDQRIIALLRADARLSVTEVARQVSLSRSAVSERIRQLEASGVIQGYHARIAEPTSVAVRAYLELFYTGGRCEQYVERMRVFPEVRRCSGISGETDMMVYVEAPSMQRLAEVRGEIENFPGVYKVKTHVLVKDWLM</sequence>
<organism evidence="5 6">
    <name type="scientific">Phytopseudomonas seleniipraecipitans</name>
    <dbReference type="NCBI Taxonomy" id="640205"/>
    <lineage>
        <taxon>Bacteria</taxon>
        <taxon>Pseudomonadati</taxon>
        <taxon>Pseudomonadota</taxon>
        <taxon>Gammaproteobacteria</taxon>
        <taxon>Pseudomonadales</taxon>
        <taxon>Pseudomonadaceae</taxon>
        <taxon>Phytopseudomonas</taxon>
    </lineage>
</organism>
<dbReference type="PANTHER" id="PTHR30154">
    <property type="entry name" value="LEUCINE-RESPONSIVE REGULATORY PROTEIN"/>
    <property type="match status" value="1"/>
</dbReference>
<dbReference type="InterPro" id="IPR036388">
    <property type="entry name" value="WH-like_DNA-bd_sf"/>
</dbReference>
<dbReference type="GO" id="GO:0043200">
    <property type="term" value="P:response to amino acid"/>
    <property type="evidence" value="ECO:0007669"/>
    <property type="project" value="TreeGrafter"/>
</dbReference>
<name>A0A1G7GKB1_9GAMM</name>
<gene>
    <name evidence="5" type="ORF">SAMN05216381_0229</name>
</gene>
<dbReference type="STRING" id="640205.SAMN05216381_0229"/>
<feature type="domain" description="HTH asnC-type" evidence="4">
    <location>
        <begin position="22"/>
        <end position="87"/>
    </location>
</feature>
<dbReference type="Pfam" id="PF13412">
    <property type="entry name" value="HTH_24"/>
    <property type="match status" value="1"/>
</dbReference>
<proteinExistence type="predicted"/>
<dbReference type="GO" id="GO:0006355">
    <property type="term" value="P:regulation of DNA-templated transcription"/>
    <property type="evidence" value="ECO:0007669"/>
    <property type="project" value="UniProtKB-ARBA"/>
</dbReference>
<evidence type="ECO:0000313" key="5">
    <source>
        <dbReference type="EMBL" id="SDE88544.1"/>
    </source>
</evidence>
<dbReference type="InterPro" id="IPR011008">
    <property type="entry name" value="Dimeric_a/b-barrel"/>
</dbReference>
<dbReference type="FunFam" id="1.10.10.10:FF:000186">
    <property type="entry name" value="AsnC family transcriptional regulator"/>
    <property type="match status" value="1"/>
</dbReference>
<accession>A0A1G7GKB1</accession>
<dbReference type="PRINTS" id="PR00033">
    <property type="entry name" value="HTHASNC"/>
</dbReference>
<dbReference type="GO" id="GO:0043565">
    <property type="term" value="F:sequence-specific DNA binding"/>
    <property type="evidence" value="ECO:0007669"/>
    <property type="project" value="InterPro"/>
</dbReference>
<dbReference type="Gene3D" id="3.30.70.920">
    <property type="match status" value="1"/>
</dbReference>
<dbReference type="PANTHER" id="PTHR30154:SF34">
    <property type="entry name" value="TRANSCRIPTIONAL REGULATOR AZLB"/>
    <property type="match status" value="1"/>
</dbReference>
<dbReference type="Proteomes" id="UP000243378">
    <property type="component" value="Unassembled WGS sequence"/>
</dbReference>
<evidence type="ECO:0000313" key="6">
    <source>
        <dbReference type="Proteomes" id="UP000243378"/>
    </source>
</evidence>
<dbReference type="GO" id="GO:0005829">
    <property type="term" value="C:cytosol"/>
    <property type="evidence" value="ECO:0007669"/>
    <property type="project" value="TreeGrafter"/>
</dbReference>
<dbReference type="InterPro" id="IPR000485">
    <property type="entry name" value="AsnC-type_HTH_dom"/>
</dbReference>
<dbReference type="InterPro" id="IPR019887">
    <property type="entry name" value="Tscrpt_reg_AsnC/Lrp_C"/>
</dbReference>
<evidence type="ECO:0000259" key="4">
    <source>
        <dbReference type="PROSITE" id="PS50956"/>
    </source>
</evidence>
<dbReference type="CDD" id="cd00090">
    <property type="entry name" value="HTH_ARSR"/>
    <property type="match status" value="1"/>
</dbReference>
<dbReference type="SUPFAM" id="SSF54909">
    <property type="entry name" value="Dimeric alpha+beta barrel"/>
    <property type="match status" value="1"/>
</dbReference>
<protein>
    <submittedName>
        <fullName evidence="5">Transcriptional regulator, AsnC family</fullName>
    </submittedName>
</protein>
<dbReference type="AlphaFoldDB" id="A0A1G7GKB1"/>
<dbReference type="SMART" id="SM00344">
    <property type="entry name" value="HTH_ASNC"/>
    <property type="match status" value="1"/>
</dbReference>
<dbReference type="EMBL" id="FNBM01000001">
    <property type="protein sequence ID" value="SDE88544.1"/>
    <property type="molecule type" value="Genomic_DNA"/>
</dbReference>
<dbReference type="InterPro" id="IPR011991">
    <property type="entry name" value="ArsR-like_HTH"/>
</dbReference>
<reference evidence="5 6" key="1">
    <citation type="submission" date="2016-10" db="EMBL/GenBank/DDBJ databases">
        <authorList>
            <person name="de Groot N.N."/>
        </authorList>
    </citation>
    <scope>NUCLEOTIDE SEQUENCE [LARGE SCALE GENOMIC DNA]</scope>
    <source>
        <strain evidence="5 6">LMG 25475</strain>
    </source>
</reference>
<dbReference type="InterPro" id="IPR019888">
    <property type="entry name" value="Tscrpt_reg_AsnC-like"/>
</dbReference>
<keyword evidence="1" id="KW-0805">Transcription regulation</keyword>
<dbReference type="SUPFAM" id="SSF46785">
    <property type="entry name" value="Winged helix' DNA-binding domain"/>
    <property type="match status" value="1"/>
</dbReference>
<keyword evidence="2" id="KW-0238">DNA-binding</keyword>
<evidence type="ECO:0000256" key="3">
    <source>
        <dbReference type="ARBA" id="ARBA00023163"/>
    </source>
</evidence>
<dbReference type="InterPro" id="IPR036390">
    <property type="entry name" value="WH_DNA-bd_sf"/>
</dbReference>
<dbReference type="PROSITE" id="PS50956">
    <property type="entry name" value="HTH_ASNC_2"/>
    <property type="match status" value="1"/>
</dbReference>
<dbReference type="Gene3D" id="1.10.10.10">
    <property type="entry name" value="Winged helix-like DNA-binding domain superfamily/Winged helix DNA-binding domain"/>
    <property type="match status" value="1"/>
</dbReference>
<keyword evidence="3" id="KW-0804">Transcription</keyword>
<dbReference type="Pfam" id="PF01037">
    <property type="entry name" value="AsnC_trans_reg"/>
    <property type="match status" value="1"/>
</dbReference>
<evidence type="ECO:0000256" key="2">
    <source>
        <dbReference type="ARBA" id="ARBA00023125"/>
    </source>
</evidence>
<evidence type="ECO:0000256" key="1">
    <source>
        <dbReference type="ARBA" id="ARBA00023015"/>
    </source>
</evidence>